<name>A5JQI8_LOLMU</name>
<sequence length="34" mass="4267">MKLLARPFGFFNIWVKWPWPAGRHHRRRILPLLR</sequence>
<organism evidence="1">
    <name type="scientific">Lolium multiflorum</name>
    <name type="common">Italian ryegrass</name>
    <name type="synonym">Lolium perenne subsp. multiflorum</name>
    <dbReference type="NCBI Taxonomy" id="4521"/>
    <lineage>
        <taxon>Eukaryota</taxon>
        <taxon>Viridiplantae</taxon>
        <taxon>Streptophyta</taxon>
        <taxon>Embryophyta</taxon>
        <taxon>Tracheophyta</taxon>
        <taxon>Spermatophyta</taxon>
        <taxon>Magnoliopsida</taxon>
        <taxon>Liliopsida</taxon>
        <taxon>Poales</taxon>
        <taxon>Poaceae</taxon>
        <taxon>BOP clade</taxon>
        <taxon>Pooideae</taxon>
        <taxon>Poodae</taxon>
        <taxon>Poeae</taxon>
        <taxon>Poeae Chloroplast Group 2 (Poeae type)</taxon>
        <taxon>Loliodinae</taxon>
        <taxon>Loliinae</taxon>
        <taxon>Lolium</taxon>
    </lineage>
</organism>
<evidence type="ECO:0000313" key="1">
    <source>
        <dbReference type="EMBL" id="ABQ50887.1"/>
    </source>
</evidence>
<proteinExistence type="evidence at transcript level"/>
<dbReference type="AlphaFoldDB" id="A5JQI8"/>
<dbReference type="EMBL" id="EF558902">
    <property type="protein sequence ID" value="ABQ50887.1"/>
    <property type="molecule type" value="mRNA"/>
</dbReference>
<reference evidence="1" key="1">
    <citation type="submission" date="2007-04" db="EMBL/GenBank/DDBJ databases">
        <title>Identification and characterization of phosphate (Pi) starvation regulated genes in phosphorus hyperaccumulator Lolium multiflorum L.</title>
        <authorList>
            <person name="Venkatachalam P."/>
            <person name="Jain A."/>
            <person name="Sahi S.V."/>
            <person name="Raghothama K.G."/>
        </authorList>
    </citation>
    <scope>NUCLEOTIDE SEQUENCE</scope>
</reference>
<accession>A5JQI8</accession>
<protein>
    <submittedName>
        <fullName evidence="1">IPS1 riboregulator</fullName>
    </submittedName>
</protein>
<reference evidence="1" key="2">
    <citation type="submission" date="2007-04" db="EMBL/GenBank/DDBJ databases">
        <authorList>
            <person name="Venkatachalam P."/>
            <person name="Jain A."/>
            <person name="Raghothama K.G."/>
        </authorList>
    </citation>
    <scope>NUCLEOTIDE SEQUENCE</scope>
</reference>
<gene>
    <name evidence="1" type="primary">IPS1</name>
</gene>